<feature type="coiled-coil region" evidence="1">
    <location>
        <begin position="324"/>
        <end position="359"/>
    </location>
</feature>
<feature type="region of interest" description="Disordered" evidence="2">
    <location>
        <begin position="405"/>
        <end position="457"/>
    </location>
</feature>
<sequence>MNNKIQTDVILELQKSIDHMARYGQEMETLDSRFGRLEKRIDAMRSSLSGLQSQVSRGAGSNLRQSLTNELNNFISGNGVILEQLGSAGFSVKPETLQVILGKVENEINEELRKHVRNMHIEIDPNYDSGQKLPIGKDGFNEINKEVAKVIKLQIRNLVSTIQKQKSNQVKSETLDSLQITIGKETVMAFVNKIKQKIVNMLQSPDVADAGDMKISKADLNKVIKEAKEKLLKALDVEIPGMSGMEVADKVKRIPNEIEQSLNEYVNKTVAGINTAMAGKMQIPLGDLSKKVKKILAQELDTTVDKLEALGTVDLGSIRGAGLKAQLERVAKALNKKMSNNIQEEIDQLTKAIQDVEITPEPKLKHHLVNQINRINNALINKIREQFDVQMQSIMQEINKVQSGPGGLYSDTQIRNAGGLGPSTPRSGSSSSDSQNNVGGTAAKGSSSSEKDSGSGAVNAEAVQGAIINIMRQRISGAFDNALMMAMSKAVEAFKNIQPEKLKMMQNLKQKDEYNQDKNGNPLERTNMAGVESTVSDLQNFIRQQSMFYGTDYKQLYQVGGMASGLLDDPVEMKEFVRVTAQLNALAPGSSPGNIANGLASTKAQFGLGVADLEDRIAQPLAVVSDVTKASIEQIIDALKSSSSKVDPETAIVMAGTSLQAKSLEGANISNFYNSILNRLQSPNALNKMDKSQADPYYGDDGAEVANRLQSPEAMKKLQELGLAKMDDTGVNILVPAEELFKSIAEKLSGADSSTVRNANDALFGSYQSSKGAATMHEIMNTFVKTMEVSGNFDKSKYEDMVKSSVDNPLVNTKRAGQSINIAFDALVQEMTPTINKVSYALMNMAEHITKNAQLFVTLGDVLSNVLLGMMLLKGIKWGAGKVDAAFRPNFERETARTAFLENVSDMAGVDNSIKNMTRKQVGVMQKDPLLDGYLRELNGMTKEQSDHFKSYLKSNNIEVKDLPTLFSTMDEAKNWNPGKELTDDEKFDRTKQYNSRLSTRTELASVLTPTLLTTLNSSTANQGVFNTHRASDSNYSKLSDRMSQMSQGDFQGFEDHLVDRQRNGLPPIDDIQKLSTAMDDYEKTQREAAASARQASPAFGDLSNAVRGMNSSMSSTSSLKNGFKQFLKDIPDLGKGALVSVKNLAGGFAKMALEIAGAIGLAQAAKGLTESYMSTDDERLLAQADDRDNDLKGMANKINAQAEGGWSWALNEATGFYYSTMNGISSAFNGTPTNFGLYEGDAMLDEMMNYFKFSGSREDFSKYLKQREAVGGQTVEEAVAEFNAKSGRAAETEKMRQKAISKQYEATKLKEAEDKRIQENAAKEYNDKYKEGTAQFSSIDSGSVLSRVSDRINEIKDTSQIDTLRALMSGMKTDSDEYIALRKKQTESMRQVLNEELAIIDKYIANAKAVMDSADPESQEYADAKTAYDNLTSTRDKVASEGEVDILQQEWNTKQETYQGQVRKVNNSLSRIDLIAQAKELAAAYNMDTQSQEYLDTMKKITLNKLSQMKNELANLQAIQAIGDLSDEQAMQVLQLQNTIANEQALIKEYNLASIGIGRAKIQDNSSDRENELLELKLRTGNPDDSSSILRNKRIANAKQEVSEINQVIADLRAKLPSAGADETTKINAEIRDLQKQSLQAQLGILDEMKSTAGTFNMPNGVSAMSRYEYLTRGNTHNTTTIGTGDVTVNITLPNITNGMTNRQLQQVGQSIGQGLSIGRVGNLRSQQAMNPSNYRS</sequence>
<comment type="caution">
    <text evidence="3">The sequence shown here is derived from an EMBL/GenBank/DDBJ whole genome shotgun (WGS) entry which is preliminary data.</text>
</comment>
<gene>
    <name evidence="3" type="ORF">DN757_26310</name>
</gene>
<keyword evidence="1" id="KW-0175">Coiled coil</keyword>
<dbReference type="EMBL" id="QKWW01000092">
    <property type="protein sequence ID" value="PZT52671.1"/>
    <property type="molecule type" value="Genomic_DNA"/>
</dbReference>
<name>A0A2W6NAA0_9BACL</name>
<evidence type="ECO:0008006" key="5">
    <source>
        <dbReference type="Google" id="ProtNLM"/>
    </source>
</evidence>
<organism evidence="3 4">
    <name type="scientific">Paenibacillus silvae</name>
    <dbReference type="NCBI Taxonomy" id="1325358"/>
    <lineage>
        <taxon>Bacteria</taxon>
        <taxon>Bacillati</taxon>
        <taxon>Bacillota</taxon>
        <taxon>Bacilli</taxon>
        <taxon>Bacillales</taxon>
        <taxon>Paenibacillaceae</taxon>
        <taxon>Paenibacillus</taxon>
    </lineage>
</organism>
<feature type="compositionally biased region" description="Low complexity" evidence="2">
    <location>
        <begin position="422"/>
        <end position="448"/>
    </location>
</feature>
<evidence type="ECO:0000313" key="3">
    <source>
        <dbReference type="EMBL" id="PZT52671.1"/>
    </source>
</evidence>
<dbReference type="RefSeq" id="WP_111273141.1">
    <property type="nucleotide sequence ID" value="NZ_QKWW01000092.1"/>
</dbReference>
<evidence type="ECO:0000313" key="4">
    <source>
        <dbReference type="Proteomes" id="UP000249204"/>
    </source>
</evidence>
<protein>
    <recommendedName>
        <fullName evidence="5">Phage tail tape measure protein domain-containing protein</fullName>
    </recommendedName>
</protein>
<reference evidence="3 4" key="1">
    <citation type="submission" date="2018-06" db="EMBL/GenBank/DDBJ databases">
        <title>Isolation of heavy metals resistant Paenibacillus silvae NC2 from Gold-Copper mine in ZiJin, China.</title>
        <authorList>
            <person name="Xu J."/>
            <person name="Mazhar H.S."/>
            <person name="Rensing C."/>
        </authorList>
    </citation>
    <scope>NUCLEOTIDE SEQUENCE [LARGE SCALE GENOMIC DNA]</scope>
    <source>
        <strain evidence="3 4">NC2</strain>
    </source>
</reference>
<dbReference type="Proteomes" id="UP000249204">
    <property type="component" value="Unassembled WGS sequence"/>
</dbReference>
<accession>A0A2W6NAA0</accession>
<evidence type="ECO:0000256" key="1">
    <source>
        <dbReference type="SAM" id="Coils"/>
    </source>
</evidence>
<feature type="coiled-coil region" evidence="1">
    <location>
        <begin position="1500"/>
        <end position="1554"/>
    </location>
</feature>
<proteinExistence type="predicted"/>
<evidence type="ECO:0000256" key="2">
    <source>
        <dbReference type="SAM" id="MobiDB-lite"/>
    </source>
</evidence>